<dbReference type="InterPro" id="IPR021231">
    <property type="entry name" value="DUF2811"/>
</dbReference>
<sequence length="69" mass="7893">MTPGAVTVSLMVEIPEDLYTSIQDYLKTHEMWSQERMMQAALSLFLLQNGVNHPRVNSLYLDSLFSYPA</sequence>
<accession>A0ABS5Y6G3</accession>
<evidence type="ECO:0000313" key="2">
    <source>
        <dbReference type="Proteomes" id="UP001196661"/>
    </source>
</evidence>
<dbReference type="Pfam" id="PF10929">
    <property type="entry name" value="DUF2811"/>
    <property type="match status" value="1"/>
</dbReference>
<reference evidence="1 2" key="1">
    <citation type="journal article" date="2021" name="Mar. Drugs">
        <title>Genome Reduction and Secondary Metabolism of the Marine Sponge-Associated Cyanobacterium Leptothoe.</title>
        <authorList>
            <person name="Konstantinou D."/>
            <person name="Popin R.V."/>
            <person name="Fewer D.P."/>
            <person name="Sivonen K."/>
            <person name="Gkelis S."/>
        </authorList>
    </citation>
    <scope>NUCLEOTIDE SEQUENCE [LARGE SCALE GENOMIC DNA]</scope>
    <source>
        <strain evidence="1 2">TAU-MAC 1615</strain>
    </source>
</reference>
<name>A0ABS5Y6G3_9CYAN</name>
<proteinExistence type="predicted"/>
<organism evidence="1 2">
    <name type="scientific">Leptothoe kymatousa TAU-MAC 1615</name>
    <dbReference type="NCBI Taxonomy" id="2364775"/>
    <lineage>
        <taxon>Bacteria</taxon>
        <taxon>Bacillati</taxon>
        <taxon>Cyanobacteriota</taxon>
        <taxon>Cyanophyceae</taxon>
        <taxon>Nodosilineales</taxon>
        <taxon>Cymatolegaceae</taxon>
        <taxon>Leptothoe</taxon>
        <taxon>Leptothoe kymatousa</taxon>
    </lineage>
</organism>
<dbReference type="Proteomes" id="UP001196661">
    <property type="component" value="Unassembled WGS sequence"/>
</dbReference>
<comment type="caution">
    <text evidence="1">The sequence shown here is derived from an EMBL/GenBank/DDBJ whole genome shotgun (WGS) entry which is preliminary data.</text>
</comment>
<gene>
    <name evidence="1" type="ORF">IXB28_14370</name>
</gene>
<evidence type="ECO:0000313" key="1">
    <source>
        <dbReference type="EMBL" id="MBT9313397.1"/>
    </source>
</evidence>
<keyword evidence="2" id="KW-1185">Reference proteome</keyword>
<dbReference type="RefSeq" id="WP_215619281.1">
    <property type="nucleotide sequence ID" value="NZ_JADOER010000012.1"/>
</dbReference>
<dbReference type="EMBL" id="JADOER010000012">
    <property type="protein sequence ID" value="MBT9313397.1"/>
    <property type="molecule type" value="Genomic_DNA"/>
</dbReference>
<protein>
    <submittedName>
        <fullName evidence="1">DUF2811 domain-containing protein</fullName>
    </submittedName>
</protein>